<feature type="signal peptide" evidence="1">
    <location>
        <begin position="1"/>
        <end position="39"/>
    </location>
</feature>
<protein>
    <submittedName>
        <fullName evidence="2">Uncharacterized protein</fullName>
    </submittedName>
</protein>
<accession>A0A243W786</accession>
<organism evidence="2 3">
    <name type="scientific">Hymenobacter crusticola</name>
    <dbReference type="NCBI Taxonomy" id="1770526"/>
    <lineage>
        <taxon>Bacteria</taxon>
        <taxon>Pseudomonadati</taxon>
        <taxon>Bacteroidota</taxon>
        <taxon>Cytophagia</taxon>
        <taxon>Cytophagales</taxon>
        <taxon>Hymenobacteraceae</taxon>
        <taxon>Hymenobacter</taxon>
    </lineage>
</organism>
<sequence length="163" mass="17823">MLYVAFADSRVFFHFHPTNPMKKLPFVLALLLSSGGAFAQSDCSVPVLKALQNNQEVDVEGSALPASITLVLANKPNCASDVTYQFTGAELTLVRDKRPLLPTMMANSPEVDLTAFRKLYQTGDRLYIEVPGRSIVKVSTAGKKEKLPLAENQGAAINWVLKK</sequence>
<reference evidence="2 3" key="1">
    <citation type="submission" date="2017-01" db="EMBL/GenBank/DDBJ databases">
        <title>A new Hymenobacter.</title>
        <authorList>
            <person name="Liang Y."/>
            <person name="Feng F."/>
        </authorList>
    </citation>
    <scope>NUCLEOTIDE SEQUENCE [LARGE SCALE GENOMIC DNA]</scope>
    <source>
        <strain evidence="2">MIMBbqt21</strain>
    </source>
</reference>
<name>A0A243W786_9BACT</name>
<keyword evidence="1" id="KW-0732">Signal</keyword>
<dbReference type="AlphaFoldDB" id="A0A243W786"/>
<dbReference type="Proteomes" id="UP000194873">
    <property type="component" value="Unassembled WGS sequence"/>
</dbReference>
<keyword evidence="3" id="KW-1185">Reference proteome</keyword>
<comment type="caution">
    <text evidence="2">The sequence shown here is derived from an EMBL/GenBank/DDBJ whole genome shotgun (WGS) entry which is preliminary data.</text>
</comment>
<evidence type="ECO:0000313" key="3">
    <source>
        <dbReference type="Proteomes" id="UP000194873"/>
    </source>
</evidence>
<proteinExistence type="predicted"/>
<feature type="chain" id="PRO_5013258549" evidence="1">
    <location>
        <begin position="40"/>
        <end position="163"/>
    </location>
</feature>
<dbReference type="EMBL" id="MTSE01000020">
    <property type="protein sequence ID" value="OUJ70862.1"/>
    <property type="molecule type" value="Genomic_DNA"/>
</dbReference>
<gene>
    <name evidence="2" type="ORF">BXP70_23310</name>
</gene>
<evidence type="ECO:0000256" key="1">
    <source>
        <dbReference type="SAM" id="SignalP"/>
    </source>
</evidence>
<evidence type="ECO:0000313" key="2">
    <source>
        <dbReference type="EMBL" id="OUJ70862.1"/>
    </source>
</evidence>